<accession>A0ABT4ZG89</accession>
<dbReference type="InterPro" id="IPR043322">
    <property type="entry name" value="CtBP"/>
</dbReference>
<reference evidence="7" key="1">
    <citation type="submission" date="2022-12" db="EMBL/GenBank/DDBJ databases">
        <title>Paracoccus onchidii sp. nov., isolated from a marine invertebrate from the South China Sea.</title>
        <authorList>
            <person name="Xu S."/>
            <person name="Liu Z."/>
            <person name="Xu Y."/>
        </authorList>
    </citation>
    <scope>NUCLEOTIDE SEQUENCE</scope>
    <source>
        <strain evidence="7">Z330</strain>
    </source>
</reference>
<feature type="domain" description="D-isomer specific 2-hydroxyacid dehydrogenase catalytic" evidence="5">
    <location>
        <begin position="10"/>
        <end position="309"/>
    </location>
</feature>
<dbReference type="InterPro" id="IPR006139">
    <property type="entry name" value="D-isomer_2_OHA_DH_cat_dom"/>
</dbReference>
<dbReference type="InterPro" id="IPR029753">
    <property type="entry name" value="D-isomer_DH_CS"/>
</dbReference>
<dbReference type="Pfam" id="PF00389">
    <property type="entry name" value="2-Hacid_dh"/>
    <property type="match status" value="1"/>
</dbReference>
<sequence>MKIVISDLDHVDHEIETQTLHAAGFQFEKLDCKTEDDLIQQLKGVSVVINQYAPFTRRVFEALPDLRAVVRYGVGVNHIDLQAAADAGVHVSNVPDYGMNEVSDHAVALALALVRKLVPMNNDTHAGGWDYQHAIPIRRTSCMVAGVIGLGRIGRLYAQKMHAMGYRVIGADPAMRETGGLEFVEMVTLDDVVTQSDIIALFCPLNDETRHIIDAAAIARMKSGACVVNTARGGLIDETALAAALNSGALGGAGIDVCATEPLQQASPLRGIANCILTPHMAWYSEEAGDELKRKVAEEAIRFMRGEALHWDLSAALRRCLA</sequence>
<evidence type="ECO:0000256" key="1">
    <source>
        <dbReference type="ARBA" id="ARBA00005854"/>
    </source>
</evidence>
<keyword evidence="2 4" id="KW-0560">Oxidoreductase</keyword>
<evidence type="ECO:0000313" key="8">
    <source>
        <dbReference type="Proteomes" id="UP001165641"/>
    </source>
</evidence>
<evidence type="ECO:0000259" key="5">
    <source>
        <dbReference type="Pfam" id="PF00389"/>
    </source>
</evidence>
<comment type="caution">
    <text evidence="7">The sequence shown here is derived from an EMBL/GenBank/DDBJ whole genome shotgun (WGS) entry which is preliminary data.</text>
</comment>
<dbReference type="CDD" id="cd05299">
    <property type="entry name" value="CtBP_dh"/>
    <property type="match status" value="1"/>
</dbReference>
<dbReference type="EMBL" id="JAQBIE010000015">
    <property type="protein sequence ID" value="MDB6178379.1"/>
    <property type="molecule type" value="Genomic_DNA"/>
</dbReference>
<name>A0ABT4ZG89_9RHOB</name>
<gene>
    <name evidence="7" type="ORF">PAF17_12810</name>
</gene>
<comment type="similarity">
    <text evidence="1 4">Belongs to the D-isomer specific 2-hydroxyacid dehydrogenase family.</text>
</comment>
<dbReference type="Pfam" id="PF02826">
    <property type="entry name" value="2-Hacid_dh_C"/>
    <property type="match status" value="1"/>
</dbReference>
<dbReference type="PANTHER" id="PTHR43761">
    <property type="entry name" value="D-ISOMER SPECIFIC 2-HYDROXYACID DEHYDROGENASE FAMILY PROTEIN (AFU_ORTHOLOGUE AFUA_1G13630)"/>
    <property type="match status" value="1"/>
</dbReference>
<dbReference type="InterPro" id="IPR050418">
    <property type="entry name" value="D-iso_2-hydroxyacid_DH_PdxB"/>
</dbReference>
<protein>
    <submittedName>
        <fullName evidence="7">C-terminal binding protein</fullName>
    </submittedName>
</protein>
<dbReference type="PROSITE" id="PS00671">
    <property type="entry name" value="D_2_HYDROXYACID_DH_3"/>
    <property type="match status" value="1"/>
</dbReference>
<organism evidence="7 8">
    <name type="scientific">Paracoccus onchidii</name>
    <dbReference type="NCBI Taxonomy" id="3017813"/>
    <lineage>
        <taxon>Bacteria</taxon>
        <taxon>Pseudomonadati</taxon>
        <taxon>Pseudomonadota</taxon>
        <taxon>Alphaproteobacteria</taxon>
        <taxon>Rhodobacterales</taxon>
        <taxon>Paracoccaceae</taxon>
        <taxon>Paracoccus</taxon>
    </lineage>
</organism>
<proteinExistence type="inferred from homology"/>
<dbReference type="Proteomes" id="UP001165641">
    <property type="component" value="Unassembled WGS sequence"/>
</dbReference>
<keyword evidence="3" id="KW-0520">NAD</keyword>
<dbReference type="RefSeq" id="WP_271889499.1">
    <property type="nucleotide sequence ID" value="NZ_JAQBIE010000015.1"/>
</dbReference>
<dbReference type="SUPFAM" id="SSF52283">
    <property type="entry name" value="Formate/glycerate dehydrogenase catalytic domain-like"/>
    <property type="match status" value="1"/>
</dbReference>
<evidence type="ECO:0000313" key="7">
    <source>
        <dbReference type="EMBL" id="MDB6178379.1"/>
    </source>
</evidence>
<dbReference type="Gene3D" id="3.40.50.720">
    <property type="entry name" value="NAD(P)-binding Rossmann-like Domain"/>
    <property type="match status" value="2"/>
</dbReference>
<evidence type="ECO:0000256" key="2">
    <source>
        <dbReference type="ARBA" id="ARBA00023002"/>
    </source>
</evidence>
<dbReference type="InterPro" id="IPR006140">
    <property type="entry name" value="D-isomer_DH_NAD-bd"/>
</dbReference>
<feature type="domain" description="D-isomer specific 2-hydroxyacid dehydrogenase NAD-binding" evidence="6">
    <location>
        <begin position="107"/>
        <end position="282"/>
    </location>
</feature>
<dbReference type="PANTHER" id="PTHR43761:SF1">
    <property type="entry name" value="D-ISOMER SPECIFIC 2-HYDROXYACID DEHYDROGENASE CATALYTIC DOMAIN-CONTAINING PROTEIN-RELATED"/>
    <property type="match status" value="1"/>
</dbReference>
<evidence type="ECO:0000256" key="4">
    <source>
        <dbReference type="RuleBase" id="RU003719"/>
    </source>
</evidence>
<evidence type="ECO:0000259" key="6">
    <source>
        <dbReference type="Pfam" id="PF02826"/>
    </source>
</evidence>
<dbReference type="SUPFAM" id="SSF51735">
    <property type="entry name" value="NAD(P)-binding Rossmann-fold domains"/>
    <property type="match status" value="1"/>
</dbReference>
<keyword evidence="8" id="KW-1185">Reference proteome</keyword>
<dbReference type="InterPro" id="IPR036291">
    <property type="entry name" value="NAD(P)-bd_dom_sf"/>
</dbReference>
<evidence type="ECO:0000256" key="3">
    <source>
        <dbReference type="ARBA" id="ARBA00023027"/>
    </source>
</evidence>